<protein>
    <submittedName>
        <fullName evidence="1">Uncharacterized protein</fullName>
    </submittedName>
</protein>
<name>A0A2B4SB51_STYPI</name>
<sequence length="101" mass="11598">MQRLYGVKEMQMQSVIFRMKSDLACQWTPTSGEVSRVKLFSDIRTVLGTQVTENKTTGRCYCHQTGSLEQSLEWCLWRSSFFLVYTVLSSPRTTQMAQTSA</sequence>
<dbReference type="Proteomes" id="UP000225706">
    <property type="component" value="Unassembled WGS sequence"/>
</dbReference>
<proteinExistence type="predicted"/>
<reference evidence="2" key="1">
    <citation type="journal article" date="2017" name="bioRxiv">
        <title>Comparative analysis of the genomes of Stylophora pistillata and Acropora digitifera provides evidence for extensive differences between species of corals.</title>
        <authorList>
            <person name="Voolstra C.R."/>
            <person name="Li Y."/>
            <person name="Liew Y.J."/>
            <person name="Baumgarten S."/>
            <person name="Zoccola D."/>
            <person name="Flot J.-F."/>
            <person name="Tambutte S."/>
            <person name="Allemand D."/>
            <person name="Aranda M."/>
        </authorList>
    </citation>
    <scope>NUCLEOTIDE SEQUENCE [LARGE SCALE GENOMIC DNA]</scope>
</reference>
<accession>A0A2B4SB51</accession>
<evidence type="ECO:0000313" key="1">
    <source>
        <dbReference type="EMBL" id="PFX26253.1"/>
    </source>
</evidence>
<gene>
    <name evidence="1" type="ORF">AWC38_SpisGene9051</name>
</gene>
<keyword evidence="2" id="KW-1185">Reference proteome</keyword>
<evidence type="ECO:0000313" key="2">
    <source>
        <dbReference type="Proteomes" id="UP000225706"/>
    </source>
</evidence>
<organism evidence="1 2">
    <name type="scientific">Stylophora pistillata</name>
    <name type="common">Smooth cauliflower coral</name>
    <dbReference type="NCBI Taxonomy" id="50429"/>
    <lineage>
        <taxon>Eukaryota</taxon>
        <taxon>Metazoa</taxon>
        <taxon>Cnidaria</taxon>
        <taxon>Anthozoa</taxon>
        <taxon>Hexacorallia</taxon>
        <taxon>Scleractinia</taxon>
        <taxon>Astrocoeniina</taxon>
        <taxon>Pocilloporidae</taxon>
        <taxon>Stylophora</taxon>
    </lineage>
</organism>
<dbReference type="AlphaFoldDB" id="A0A2B4SB51"/>
<comment type="caution">
    <text evidence="1">The sequence shown here is derived from an EMBL/GenBank/DDBJ whole genome shotgun (WGS) entry which is preliminary data.</text>
</comment>
<dbReference type="EMBL" id="LSMT01000130">
    <property type="protein sequence ID" value="PFX26253.1"/>
    <property type="molecule type" value="Genomic_DNA"/>
</dbReference>